<keyword evidence="3" id="KW-1003">Cell membrane</keyword>
<dbReference type="InterPro" id="IPR052153">
    <property type="entry name" value="DVL/RTFL_small_peptides"/>
</dbReference>
<protein>
    <submittedName>
        <fullName evidence="9">Uncharacterized protein</fullName>
    </submittedName>
</protein>
<name>A0A2C9WBG9_MANES</name>
<dbReference type="AlphaFoldDB" id="A0A2C9WBG9"/>
<evidence type="ECO:0000256" key="5">
    <source>
        <dbReference type="ARBA" id="ARBA00022989"/>
    </source>
</evidence>
<gene>
    <name evidence="9" type="ORF">MANES_02G066500</name>
</gene>
<feature type="region of interest" description="Disordered" evidence="8">
    <location>
        <begin position="58"/>
        <end position="95"/>
    </location>
</feature>
<evidence type="ECO:0000256" key="1">
    <source>
        <dbReference type="ARBA" id="ARBA00004162"/>
    </source>
</evidence>
<evidence type="ECO:0000256" key="8">
    <source>
        <dbReference type="SAM" id="MobiDB-lite"/>
    </source>
</evidence>
<evidence type="ECO:0000256" key="7">
    <source>
        <dbReference type="ARBA" id="ARBA00024340"/>
    </source>
</evidence>
<dbReference type="InterPro" id="IPR012552">
    <property type="entry name" value="DVL"/>
</dbReference>
<dbReference type="STRING" id="3983.A0A2C9WBG9"/>
<evidence type="ECO:0000256" key="4">
    <source>
        <dbReference type="ARBA" id="ARBA00022692"/>
    </source>
</evidence>
<proteinExistence type="inferred from homology"/>
<evidence type="ECO:0000256" key="3">
    <source>
        <dbReference type="ARBA" id="ARBA00022475"/>
    </source>
</evidence>
<dbReference type="EMBL" id="CM004388">
    <property type="protein sequence ID" value="OAY57050.1"/>
    <property type="molecule type" value="Genomic_DNA"/>
</dbReference>
<dbReference type="GO" id="GO:0048367">
    <property type="term" value="P:shoot system development"/>
    <property type="evidence" value="ECO:0007669"/>
    <property type="project" value="UniProtKB-ARBA"/>
</dbReference>
<keyword evidence="6" id="KW-0472">Membrane</keyword>
<dbReference type="PANTHER" id="PTHR47855:SF3">
    <property type="entry name" value="SMALL POLYPEPTIDE DEVIL 1-RELATED"/>
    <property type="match status" value="1"/>
</dbReference>
<dbReference type="Pfam" id="PF08137">
    <property type="entry name" value="DVL"/>
    <property type="match status" value="1"/>
</dbReference>
<comment type="subcellular location">
    <subcellularLocation>
        <location evidence="1">Cell membrane</location>
        <topology evidence="1">Single-pass membrane protein</topology>
    </subcellularLocation>
</comment>
<dbReference type="PANTHER" id="PTHR47855">
    <property type="entry name" value="OS01G0525701 PROTEIN"/>
    <property type="match status" value="1"/>
</dbReference>
<dbReference type="GO" id="GO:0008285">
    <property type="term" value="P:negative regulation of cell population proliferation"/>
    <property type="evidence" value="ECO:0007669"/>
    <property type="project" value="InterPro"/>
</dbReference>
<organism evidence="9">
    <name type="scientific">Manihot esculenta</name>
    <name type="common">Cassava</name>
    <name type="synonym">Jatropha manihot</name>
    <dbReference type="NCBI Taxonomy" id="3983"/>
    <lineage>
        <taxon>Eukaryota</taxon>
        <taxon>Viridiplantae</taxon>
        <taxon>Streptophyta</taxon>
        <taxon>Embryophyta</taxon>
        <taxon>Tracheophyta</taxon>
        <taxon>Spermatophyta</taxon>
        <taxon>Magnoliopsida</taxon>
        <taxon>eudicotyledons</taxon>
        <taxon>Gunneridae</taxon>
        <taxon>Pentapetalae</taxon>
        <taxon>rosids</taxon>
        <taxon>fabids</taxon>
        <taxon>Malpighiales</taxon>
        <taxon>Euphorbiaceae</taxon>
        <taxon>Crotonoideae</taxon>
        <taxon>Manihoteae</taxon>
        <taxon>Manihot</taxon>
    </lineage>
</organism>
<reference evidence="9" key="1">
    <citation type="submission" date="2016-02" db="EMBL/GenBank/DDBJ databases">
        <title>WGS assembly of Manihot esculenta.</title>
        <authorList>
            <person name="Bredeson J.V."/>
            <person name="Prochnik S.E."/>
            <person name="Lyons J.B."/>
            <person name="Schmutz J."/>
            <person name="Grimwood J."/>
            <person name="Vrebalov J."/>
            <person name="Bart R.S."/>
            <person name="Amuge T."/>
            <person name="Ferguson M.E."/>
            <person name="Green R."/>
            <person name="Putnam N."/>
            <person name="Stites J."/>
            <person name="Rounsley S."/>
            <person name="Rokhsar D.S."/>
        </authorList>
    </citation>
    <scope>NUCLEOTIDE SEQUENCE [LARGE SCALE GENOMIC DNA]</scope>
    <source>
        <tissue evidence="9">Leaf</tissue>
    </source>
</reference>
<keyword evidence="5" id="KW-1133">Transmembrane helix</keyword>
<sequence length="128" mass="15054">MSAKLGQWKWRNCHTLPAYKRLESNKEKNRKKASLENACQIDLKNKKEENLKLMNIRLRTSTSSSPRKAQEEKQNSIASEVKMKMSRATVEGSKKKMPCRRLGGYLREQKGRLYIIRRCIVMLVCWHD</sequence>
<evidence type="ECO:0000256" key="2">
    <source>
        <dbReference type="ARBA" id="ARBA00022473"/>
    </source>
</evidence>
<comment type="similarity">
    <text evidence="7">Belongs to the DVL/RTFL small polypeptides family.</text>
</comment>
<accession>A0A2C9WBG9</accession>
<evidence type="ECO:0000313" key="9">
    <source>
        <dbReference type="EMBL" id="OAY57050.1"/>
    </source>
</evidence>
<keyword evidence="2" id="KW-0217">Developmental protein</keyword>
<feature type="compositionally biased region" description="Polar residues" evidence="8">
    <location>
        <begin position="58"/>
        <end position="67"/>
    </location>
</feature>
<evidence type="ECO:0000256" key="6">
    <source>
        <dbReference type="ARBA" id="ARBA00023136"/>
    </source>
</evidence>
<dbReference type="GO" id="GO:0005886">
    <property type="term" value="C:plasma membrane"/>
    <property type="evidence" value="ECO:0007669"/>
    <property type="project" value="UniProtKB-SubCell"/>
</dbReference>
<keyword evidence="4" id="KW-0812">Transmembrane</keyword>